<sequence>MVAEKVVVQLVLDTSRYTANAKGAAASTAKIQGSVDKTSKSVGGLGATALKAGAALGAAFAAKTALDFAKSSIVAFSSLNESVNAVEVSFGDAAEGVFALGENSAEQFGLSTRAVNQAAVAMSAFADKIDEADPAGAFGNVLQRATDFASVMNIEVEESLILFRSGLAGESEPLRKFGIDVSAATVNLKGLEAGLGGTNGKLDEGEKVQARYLEIMEQTEKTAGDFANTSGGLANSQRTLSAKWEEAQAVLGEKLAPVMTQILTLGTDLFLVFLILVDAFGAFIDRIRPGITIIGGVAKALGELSAATDEAGESGGFMAGIWDNIVDAALNLNPEIGRTQDLIDGIGAAMSNTGPPALELVDTVDLMEAGFRRVAEEADFMAGRLPIGALDEFGNVIADIPPEVEKAVSATERYNDFLSATATRAGEVATALEREAAGVRAVASAQAEAASPVLRQLRAQERLVAAQAKQAELKVLTGEDKATAEELTGALLDTVDAQVEVNVANEGLIGVFGESRAAFIEAGIVAGNLRSDMLLAAEAIFGFPSSHTFTLHTKGLGGLTIGEASRLLAGSGGSSRRHGGPVAADRVGAQQLALAKGAQAQSADDAAGVHGGGLGPLAAIVSDVADELPAQVGRARRVHHVDPLAVGCGAEVMPDPPLGGDLGRQDRRRLGPYLTGPQSLPAAHQLDHAVPDGHQRGAEPPAGGLAPVQPAQPFAPAAADPLDDQLLAPEEADEDAPVGPAADARPDVVARAGDQQLVHGHGGGLAVPSLHARQAHHADLAQPAAHGHQGVDAVGGHGTLEAPPRRLVDKGDGCAYLALVHRRRQQSAWVVVGVYDHPSAAHPDQPAVLGHVRPRVDALVVQRHRLEVLFGTLGDLLRVDQGFGGLGRSRLRVQRPDLRPQVHQPGVIEGPLGPAPDYLVRLPPLFLDHKQRKVALGPPPPRQHVEAMDELAVGGSVHHRLADDLAAAELVGHDRLAARLSALADQAEGALPVVDEGHLSEDGVERRVGRPAPPVEGLV</sequence>
<reference evidence="2" key="1">
    <citation type="journal article" date="2015" name="Nature">
        <title>Complex archaea that bridge the gap between prokaryotes and eukaryotes.</title>
        <authorList>
            <person name="Spang A."/>
            <person name="Saw J.H."/>
            <person name="Jorgensen S.L."/>
            <person name="Zaremba-Niedzwiedzka K."/>
            <person name="Martijn J."/>
            <person name="Lind A.E."/>
            <person name="van Eijk R."/>
            <person name="Schleper C."/>
            <person name="Guy L."/>
            <person name="Ettema T.J."/>
        </authorList>
    </citation>
    <scope>NUCLEOTIDE SEQUENCE</scope>
</reference>
<organism evidence="2">
    <name type="scientific">marine sediment metagenome</name>
    <dbReference type="NCBI Taxonomy" id="412755"/>
    <lineage>
        <taxon>unclassified sequences</taxon>
        <taxon>metagenomes</taxon>
        <taxon>ecological metagenomes</taxon>
    </lineage>
</organism>
<accession>A0A0F9JS68</accession>
<name>A0A0F9JS68_9ZZZZ</name>
<comment type="caution">
    <text evidence="2">The sequence shown here is derived from an EMBL/GenBank/DDBJ whole genome shotgun (WGS) entry which is preliminary data.</text>
</comment>
<evidence type="ECO:0008006" key="3">
    <source>
        <dbReference type="Google" id="ProtNLM"/>
    </source>
</evidence>
<proteinExistence type="predicted"/>
<protein>
    <recommendedName>
        <fullName evidence="3">Bacteriophage tail tape measure C-terminal domain-containing protein</fullName>
    </recommendedName>
</protein>
<feature type="region of interest" description="Disordered" evidence="1">
    <location>
        <begin position="655"/>
        <end position="717"/>
    </location>
</feature>
<feature type="compositionally biased region" description="Basic and acidic residues" evidence="1">
    <location>
        <begin position="685"/>
        <end position="697"/>
    </location>
</feature>
<gene>
    <name evidence="2" type="ORF">LCGC14_1419690</name>
</gene>
<dbReference type="EMBL" id="LAZR01009453">
    <property type="protein sequence ID" value="KKM72523.1"/>
    <property type="molecule type" value="Genomic_DNA"/>
</dbReference>
<evidence type="ECO:0000313" key="2">
    <source>
        <dbReference type="EMBL" id="KKM72523.1"/>
    </source>
</evidence>
<evidence type="ECO:0000256" key="1">
    <source>
        <dbReference type="SAM" id="MobiDB-lite"/>
    </source>
</evidence>
<feature type="compositionally biased region" description="Low complexity" evidence="1">
    <location>
        <begin position="705"/>
        <end position="717"/>
    </location>
</feature>
<dbReference type="AlphaFoldDB" id="A0A0F9JS68"/>